<evidence type="ECO:0000313" key="3">
    <source>
        <dbReference type="Proteomes" id="UP000077755"/>
    </source>
</evidence>
<reference evidence="2" key="2">
    <citation type="submission" date="2022-03" db="EMBL/GenBank/DDBJ databases">
        <title>Draft title - Genomic analysis of global carrot germplasm unveils the trajectory of domestication and the origin of high carotenoid orange carrot.</title>
        <authorList>
            <person name="Iorizzo M."/>
            <person name="Ellison S."/>
            <person name="Senalik D."/>
            <person name="Macko-Podgorni A."/>
            <person name="Grzebelus D."/>
            <person name="Bostan H."/>
            <person name="Rolling W."/>
            <person name="Curaba J."/>
            <person name="Simon P."/>
        </authorList>
    </citation>
    <scope>NUCLEOTIDE SEQUENCE</scope>
    <source>
        <tissue evidence="2">Leaf</tissue>
    </source>
</reference>
<gene>
    <name evidence="1" type="ORF">DCAR_014328</name>
    <name evidence="2" type="ORF">DCAR_0416606</name>
</gene>
<dbReference type="AlphaFoldDB" id="A0A162AB96"/>
<dbReference type="EMBL" id="CP093346">
    <property type="protein sequence ID" value="WOG97266.1"/>
    <property type="molecule type" value="Genomic_DNA"/>
</dbReference>
<proteinExistence type="predicted"/>
<dbReference type="Proteomes" id="UP000077755">
    <property type="component" value="Chromosome 4"/>
</dbReference>
<protein>
    <submittedName>
        <fullName evidence="1">Uncharacterized protein</fullName>
    </submittedName>
</protein>
<dbReference type="OrthoDB" id="775087at2759"/>
<sequence>MGIIGDFRPIIWELKAEGLVSSSKPALPHIMYVDAPENSELRIVVTDFKYSTWMAVKSVIQLENMKVNIGYGGEFSSFIEYVGTSLKSRDTKIVFEGQSIEDGPAYAKLVGQESKEMPLVCFHLNKLVGAAAVEAAGNVSQELFKEYKSKHESLVKEQERLYHLSEARTAERRKSDDLQKALDMIMHPKRLKTKHMNERSTSDSLSVSTLQQTQAVGKEADVSKESTTVSNNVVPAHHREKLPEISPQNIILIDDDDDDK</sequence>
<dbReference type="PANTHER" id="PTHR35770:SF1">
    <property type="entry name" value="U2 SMALL NUCLEAR RIBONUCLEOPROTEIN AUXILIARY FACTOR-LIKE PROTEIN"/>
    <property type="match status" value="1"/>
</dbReference>
<reference evidence="1" key="1">
    <citation type="journal article" date="2016" name="Nat. Genet.">
        <title>A high-quality carrot genome assembly provides new insights into carotenoid accumulation and asterid genome evolution.</title>
        <authorList>
            <person name="Iorizzo M."/>
            <person name="Ellison S."/>
            <person name="Senalik D."/>
            <person name="Zeng P."/>
            <person name="Satapoomin P."/>
            <person name="Huang J."/>
            <person name="Bowman M."/>
            <person name="Iovene M."/>
            <person name="Sanseverino W."/>
            <person name="Cavagnaro P."/>
            <person name="Yildiz M."/>
            <person name="Macko-Podgorni A."/>
            <person name="Moranska E."/>
            <person name="Grzebelus E."/>
            <person name="Grzebelus D."/>
            <person name="Ashrafi H."/>
            <person name="Zheng Z."/>
            <person name="Cheng S."/>
            <person name="Spooner D."/>
            <person name="Van Deynze A."/>
            <person name="Simon P."/>
        </authorList>
    </citation>
    <scope>NUCLEOTIDE SEQUENCE [LARGE SCALE GENOMIC DNA]</scope>
    <source>
        <tissue evidence="1">Leaf</tissue>
    </source>
</reference>
<dbReference type="EMBL" id="LNRQ01000004">
    <property type="protein sequence ID" value="KZM98310.1"/>
    <property type="molecule type" value="Genomic_DNA"/>
</dbReference>
<dbReference type="STRING" id="79200.A0A162AB96"/>
<dbReference type="Gramene" id="KZM98310">
    <property type="protein sequence ID" value="KZM98310"/>
    <property type="gene ID" value="DCAR_014328"/>
</dbReference>
<evidence type="ECO:0000313" key="1">
    <source>
        <dbReference type="EMBL" id="KZM98310.1"/>
    </source>
</evidence>
<evidence type="ECO:0000313" key="2">
    <source>
        <dbReference type="EMBL" id="WOG97266.1"/>
    </source>
</evidence>
<name>A0A162AB96_DAUCS</name>
<dbReference type="PANTHER" id="PTHR35770">
    <property type="entry name" value="U2 SMALL NUCLEAR RIBONUCLEOPROTEIN AUXILIARY FACTOR-LIKE PROTEIN"/>
    <property type="match status" value="1"/>
</dbReference>
<accession>A0A162AB96</accession>
<keyword evidence="3" id="KW-1185">Reference proteome</keyword>
<organism evidence="1">
    <name type="scientific">Daucus carota subsp. sativus</name>
    <name type="common">Carrot</name>
    <dbReference type="NCBI Taxonomy" id="79200"/>
    <lineage>
        <taxon>Eukaryota</taxon>
        <taxon>Viridiplantae</taxon>
        <taxon>Streptophyta</taxon>
        <taxon>Embryophyta</taxon>
        <taxon>Tracheophyta</taxon>
        <taxon>Spermatophyta</taxon>
        <taxon>Magnoliopsida</taxon>
        <taxon>eudicotyledons</taxon>
        <taxon>Gunneridae</taxon>
        <taxon>Pentapetalae</taxon>
        <taxon>asterids</taxon>
        <taxon>campanulids</taxon>
        <taxon>Apiales</taxon>
        <taxon>Apiaceae</taxon>
        <taxon>Apioideae</taxon>
        <taxon>Scandiceae</taxon>
        <taxon>Daucinae</taxon>
        <taxon>Daucus</taxon>
        <taxon>Daucus sect. Daucus</taxon>
    </lineage>
</organism>